<reference evidence="3" key="1">
    <citation type="journal article" date="2013" name="Nat. Commun.">
        <title>Whole-genome sequencing of Oryza brachyantha reveals mechanisms underlying Oryza genome evolution.</title>
        <authorList>
            <person name="Chen J."/>
            <person name="Huang Q."/>
            <person name="Gao D."/>
            <person name="Wang J."/>
            <person name="Lang Y."/>
            <person name="Liu T."/>
            <person name="Li B."/>
            <person name="Bai Z."/>
            <person name="Luis Goicoechea J."/>
            <person name="Liang C."/>
            <person name="Chen C."/>
            <person name="Zhang W."/>
            <person name="Sun S."/>
            <person name="Liao Y."/>
            <person name="Zhang X."/>
            <person name="Yang L."/>
            <person name="Song C."/>
            <person name="Wang M."/>
            <person name="Shi J."/>
            <person name="Liu G."/>
            <person name="Liu J."/>
            <person name="Zhou H."/>
            <person name="Zhou W."/>
            <person name="Yu Q."/>
            <person name="An N."/>
            <person name="Chen Y."/>
            <person name="Cai Q."/>
            <person name="Wang B."/>
            <person name="Liu B."/>
            <person name="Min J."/>
            <person name="Huang Y."/>
            <person name="Wu H."/>
            <person name="Li Z."/>
            <person name="Zhang Y."/>
            <person name="Yin Y."/>
            <person name="Song W."/>
            <person name="Jiang J."/>
            <person name="Jackson S.A."/>
            <person name="Wing R.A."/>
            <person name="Wang J."/>
            <person name="Chen M."/>
        </authorList>
    </citation>
    <scope>NUCLEOTIDE SEQUENCE [LARGE SCALE GENOMIC DNA]</scope>
    <source>
        <strain evidence="3">cv. IRGC 101232</strain>
    </source>
</reference>
<dbReference type="Pfam" id="PF00069">
    <property type="entry name" value="Pkinase"/>
    <property type="match status" value="1"/>
</dbReference>
<dbReference type="OMA" id="CCITEAD"/>
<feature type="compositionally biased region" description="Basic and acidic residues" evidence="1">
    <location>
        <begin position="1"/>
        <end position="10"/>
    </location>
</feature>
<feature type="region of interest" description="Disordered" evidence="1">
    <location>
        <begin position="58"/>
        <end position="80"/>
    </location>
</feature>
<proteinExistence type="predicted"/>
<dbReference type="SUPFAM" id="SSF56112">
    <property type="entry name" value="Protein kinase-like (PK-like)"/>
    <property type="match status" value="1"/>
</dbReference>
<keyword evidence="4" id="KW-1185">Reference proteome</keyword>
<evidence type="ECO:0000313" key="4">
    <source>
        <dbReference type="Proteomes" id="UP000006038"/>
    </source>
</evidence>
<accession>J3LPA9</accession>
<dbReference type="GeneID" id="102699297"/>
<evidence type="ECO:0000256" key="1">
    <source>
        <dbReference type="SAM" id="MobiDB-lite"/>
    </source>
</evidence>
<organism evidence="3">
    <name type="scientific">Oryza brachyantha</name>
    <name type="common">malo sina</name>
    <dbReference type="NCBI Taxonomy" id="4533"/>
    <lineage>
        <taxon>Eukaryota</taxon>
        <taxon>Viridiplantae</taxon>
        <taxon>Streptophyta</taxon>
        <taxon>Embryophyta</taxon>
        <taxon>Tracheophyta</taxon>
        <taxon>Spermatophyta</taxon>
        <taxon>Magnoliopsida</taxon>
        <taxon>Liliopsida</taxon>
        <taxon>Poales</taxon>
        <taxon>Poaceae</taxon>
        <taxon>BOP clade</taxon>
        <taxon>Oryzoideae</taxon>
        <taxon>Oryzeae</taxon>
        <taxon>Oryzinae</taxon>
        <taxon>Oryza</taxon>
    </lineage>
</organism>
<dbReference type="PANTHER" id="PTHR48007">
    <property type="entry name" value="LEUCINE-RICH REPEAT RECEPTOR-LIKE PROTEIN KINASE PXC1"/>
    <property type="match status" value="1"/>
</dbReference>
<dbReference type="InterPro" id="IPR011009">
    <property type="entry name" value="Kinase-like_dom_sf"/>
</dbReference>
<dbReference type="InterPro" id="IPR046959">
    <property type="entry name" value="PRK1-6/SRF4-like"/>
</dbReference>
<dbReference type="PROSITE" id="PS50011">
    <property type="entry name" value="PROTEIN_KINASE_DOM"/>
    <property type="match status" value="1"/>
</dbReference>
<sequence>MDDLTKHRPEIMPSSSSKAAAAGRLRIIRSARDRRRERLALFSCLVINQKEKLAASAGAAAGEETRQEARNASGDDDGPPAVVGAKALPTTVRALLREPAVLLGEGTAGSTYSLRGGRLVLKRLRGVRWDGTAEFERLVAAAIAPVVVEDDRHVVALRAYHYSPTENEALLLYDGFPMGISLWTMLHGPRRYYDDDDYCYRAPLDWETRLAIAHDTARGVGSIHRARIYHGNIKSSNILLTVTGGGDYMALVSEHGLPALIGPNSRSLSNQAYHAPEVKDSIGNNGQKADVYSFGVVLLELLTGKNPACNDGVDLSRWVRSFAYTEWMATVVDTDLIGKQPVRKGRKMDAILDLLKLAMDCCITDADLRPDMNKVERLITQIRRS</sequence>
<dbReference type="GO" id="GO:0005524">
    <property type="term" value="F:ATP binding"/>
    <property type="evidence" value="ECO:0007669"/>
    <property type="project" value="InterPro"/>
</dbReference>
<dbReference type="EnsemblPlants" id="OB03G28850.1">
    <property type="protein sequence ID" value="OB03G28850.1"/>
    <property type="gene ID" value="OB03G28850"/>
</dbReference>
<dbReference type="PANTHER" id="PTHR48007:SF4">
    <property type="entry name" value="LEUCINE-RICH REPEAT RECEPTOR-LIKE PROTEIN KINASE PXC1"/>
    <property type="match status" value="1"/>
</dbReference>
<dbReference type="HOGENOM" id="CLU_786169_0_0_1"/>
<dbReference type="AlphaFoldDB" id="J3LPA9"/>
<feature type="domain" description="Protein kinase" evidence="2">
    <location>
        <begin position="97"/>
        <end position="379"/>
    </location>
</feature>
<feature type="region of interest" description="Disordered" evidence="1">
    <location>
        <begin position="1"/>
        <end position="20"/>
    </location>
</feature>
<dbReference type="OrthoDB" id="1724816at2759"/>
<dbReference type="KEGG" id="obr:102699297"/>
<protein>
    <recommendedName>
        <fullName evidence="2">Protein kinase domain-containing protein</fullName>
    </recommendedName>
</protein>
<dbReference type="Gene3D" id="1.10.510.10">
    <property type="entry name" value="Transferase(Phosphotransferase) domain 1"/>
    <property type="match status" value="1"/>
</dbReference>
<evidence type="ECO:0000259" key="2">
    <source>
        <dbReference type="PROSITE" id="PS50011"/>
    </source>
</evidence>
<name>J3LPA9_ORYBR</name>
<reference evidence="3" key="2">
    <citation type="submission" date="2013-04" db="UniProtKB">
        <authorList>
            <consortium name="EnsemblPlants"/>
        </authorList>
    </citation>
    <scope>IDENTIFICATION</scope>
</reference>
<dbReference type="GO" id="GO:0004672">
    <property type="term" value="F:protein kinase activity"/>
    <property type="evidence" value="ECO:0007669"/>
    <property type="project" value="InterPro"/>
</dbReference>
<dbReference type="Gramene" id="OB03G28850.1">
    <property type="protein sequence ID" value="OB03G28850.1"/>
    <property type="gene ID" value="OB03G28850"/>
</dbReference>
<dbReference type="InterPro" id="IPR000719">
    <property type="entry name" value="Prot_kinase_dom"/>
</dbReference>
<dbReference type="eggNOG" id="ENOG502QSFF">
    <property type="taxonomic scope" value="Eukaryota"/>
</dbReference>
<dbReference type="Proteomes" id="UP000006038">
    <property type="component" value="Chromosome 3"/>
</dbReference>
<evidence type="ECO:0000313" key="3">
    <source>
        <dbReference type="EnsemblPlants" id="OB03G28850.1"/>
    </source>
</evidence>